<feature type="compositionally biased region" description="Polar residues" evidence="1">
    <location>
        <begin position="1"/>
        <end position="11"/>
    </location>
</feature>
<organism evidence="3 4">
    <name type="scientific">Nitzschia inconspicua</name>
    <dbReference type="NCBI Taxonomy" id="303405"/>
    <lineage>
        <taxon>Eukaryota</taxon>
        <taxon>Sar</taxon>
        <taxon>Stramenopiles</taxon>
        <taxon>Ochrophyta</taxon>
        <taxon>Bacillariophyta</taxon>
        <taxon>Bacillariophyceae</taxon>
        <taxon>Bacillariophycidae</taxon>
        <taxon>Bacillariales</taxon>
        <taxon>Bacillariaceae</taxon>
        <taxon>Nitzschia</taxon>
    </lineage>
</organism>
<accession>A0A9K3Q0W1</accession>
<dbReference type="OrthoDB" id="55892at2759"/>
<reference evidence="3" key="2">
    <citation type="submission" date="2021-04" db="EMBL/GenBank/DDBJ databases">
        <authorList>
            <person name="Podell S."/>
        </authorList>
    </citation>
    <scope>NUCLEOTIDE SEQUENCE</scope>
    <source>
        <strain evidence="3">Hildebrandi</strain>
    </source>
</reference>
<comment type="caution">
    <text evidence="3">The sequence shown here is derived from an EMBL/GenBank/DDBJ whole genome shotgun (WGS) entry which is preliminary data.</text>
</comment>
<keyword evidence="4" id="KW-1185">Reference proteome</keyword>
<evidence type="ECO:0000313" key="2">
    <source>
        <dbReference type="EMBL" id="KAG7338709.1"/>
    </source>
</evidence>
<feature type="region of interest" description="Disordered" evidence="1">
    <location>
        <begin position="429"/>
        <end position="449"/>
    </location>
</feature>
<proteinExistence type="predicted"/>
<reference evidence="3" key="1">
    <citation type="journal article" date="2021" name="Sci. Rep.">
        <title>Diploid genomic architecture of Nitzschia inconspicua, an elite biomass production diatom.</title>
        <authorList>
            <person name="Oliver A."/>
            <person name="Podell S."/>
            <person name="Pinowska A."/>
            <person name="Traller J.C."/>
            <person name="Smith S.R."/>
            <person name="McClure R."/>
            <person name="Beliaev A."/>
            <person name="Bohutskyi P."/>
            <person name="Hill E.A."/>
            <person name="Rabines A."/>
            <person name="Zheng H."/>
            <person name="Allen L.Z."/>
            <person name="Kuo A."/>
            <person name="Grigoriev I.V."/>
            <person name="Allen A.E."/>
            <person name="Hazlebeck D."/>
            <person name="Allen E.E."/>
        </authorList>
    </citation>
    <scope>NUCLEOTIDE SEQUENCE</scope>
    <source>
        <strain evidence="3">Hildebrandi</strain>
    </source>
</reference>
<feature type="compositionally biased region" description="Basic and acidic residues" evidence="1">
    <location>
        <begin position="437"/>
        <end position="447"/>
    </location>
</feature>
<dbReference type="EMBL" id="JAGRRH010000051">
    <property type="protein sequence ID" value="KAG7338709.1"/>
    <property type="molecule type" value="Genomic_DNA"/>
</dbReference>
<evidence type="ECO:0000313" key="4">
    <source>
        <dbReference type="Proteomes" id="UP000693970"/>
    </source>
</evidence>
<evidence type="ECO:0000313" key="3">
    <source>
        <dbReference type="EMBL" id="KAG7364109.1"/>
    </source>
</evidence>
<dbReference type="Proteomes" id="UP000693970">
    <property type="component" value="Unassembled WGS sequence"/>
</dbReference>
<dbReference type="EMBL" id="JAGRRH010000009">
    <property type="protein sequence ID" value="KAG7364109.1"/>
    <property type="molecule type" value="Genomic_DNA"/>
</dbReference>
<name>A0A9K3Q0W1_9STRA</name>
<dbReference type="AlphaFoldDB" id="A0A9K3Q0W1"/>
<protein>
    <submittedName>
        <fullName evidence="3">Uncharacterized protein</fullName>
    </submittedName>
</protein>
<gene>
    <name evidence="2" type="ORF">IV203_006345</name>
    <name evidence="3" type="ORF">IV203_037311</name>
</gene>
<sequence length="512" mass="57797">MTSDSPSTQPLRTEPPPSQQWLWKTDDSKNDTDCNLAMLYIRQLNECRGECAIVHNISKPLVHWAIMGGQGMGRFIDNAVYTCLRAASLGRPCLVDSTVRDPFFTLRSFLSMQLDVDVLEEAQEKGDQNGFTFQVFSKTEALELKHAISRLKHGGSGHWTMSDFSPGVDLTTRYKHVLPLIESTEEEESSTESAVIKHSQSTMLERIINQSNRIVISPSWGPPSLWTKNTKYESIPPAQNTVSQNNVPFSCQRGDDRLVTKLQNYMFRPTRLAKELLKAYKRRVLLGSNSSDTINAVEHLSYGSIHIRFHILRTTYKAFPPIDADKVKIHDAIHDMAAELWKRLVKEKKKYLQELQGIKHWWIVSDNMDYSQLLANFLNVMATEARSDLKFVTDGLDRSQEKQPATNDTGIAGGIDDVLNRILEHRRSSSKTHHVKGSREGTIHHSVDPGATGPLGHELLATSIVDWMVLHESHCSVTTIGSFSASGARGRNKIPINPDRAKYRFYLNKFPS</sequence>
<evidence type="ECO:0000256" key="1">
    <source>
        <dbReference type="SAM" id="MobiDB-lite"/>
    </source>
</evidence>
<feature type="region of interest" description="Disordered" evidence="1">
    <location>
        <begin position="1"/>
        <end position="24"/>
    </location>
</feature>